<dbReference type="OrthoDB" id="9805398at2"/>
<dbReference type="GO" id="GO:0006183">
    <property type="term" value="P:GTP biosynthetic process"/>
    <property type="evidence" value="ECO:0007669"/>
    <property type="project" value="TreeGrafter"/>
</dbReference>
<evidence type="ECO:0000256" key="2">
    <source>
        <dbReference type="ARBA" id="ARBA00005502"/>
    </source>
</evidence>
<feature type="binding site" evidence="13">
    <location>
        <position position="473"/>
    </location>
    <ligand>
        <name>K(+)</name>
        <dbReference type="ChEBI" id="CHEBI:29103"/>
        <note>ligand shared between two tetrameric partners</note>
    </ligand>
</feature>
<dbReference type="HAMAP" id="MF_01964">
    <property type="entry name" value="IMPDH"/>
    <property type="match status" value="1"/>
</dbReference>
<evidence type="ECO:0000256" key="1">
    <source>
        <dbReference type="ARBA" id="ARBA00001958"/>
    </source>
</evidence>
<evidence type="ECO:0000256" key="16">
    <source>
        <dbReference type="PIRSR" id="PIRSR000130-3"/>
    </source>
</evidence>
<evidence type="ECO:0000256" key="19">
    <source>
        <dbReference type="RuleBase" id="RU003927"/>
    </source>
</evidence>
<evidence type="ECO:0000256" key="3">
    <source>
        <dbReference type="ARBA" id="ARBA00011881"/>
    </source>
</evidence>
<keyword evidence="5" id="KW-0677">Repeat</keyword>
<feature type="binding site" evidence="13">
    <location>
        <position position="251"/>
    </location>
    <ligand>
        <name>NAD(+)</name>
        <dbReference type="ChEBI" id="CHEBI:57540"/>
    </ligand>
</feature>
<feature type="domain" description="CBS" evidence="21">
    <location>
        <begin position="157"/>
        <end position="217"/>
    </location>
</feature>
<comment type="cofactor">
    <cofactor evidence="1 13">
        <name>K(+)</name>
        <dbReference type="ChEBI" id="CHEBI:29103"/>
    </cofactor>
</comment>
<dbReference type="Pfam" id="PF00571">
    <property type="entry name" value="CBS"/>
    <property type="match status" value="2"/>
</dbReference>
<feature type="binding site" evidence="13 15">
    <location>
        <begin position="364"/>
        <end position="365"/>
    </location>
    <ligand>
        <name>IMP</name>
        <dbReference type="ChEBI" id="CHEBI:58053"/>
    </ligand>
</feature>
<keyword evidence="7 13" id="KW-0658">Purine biosynthesis</keyword>
<dbReference type="UniPathway" id="UPA00601">
    <property type="reaction ID" value="UER00295"/>
</dbReference>
<keyword evidence="10 13" id="KW-0520">NAD</keyword>
<comment type="similarity">
    <text evidence="2 13 19">Belongs to the IMPDH/GMPR family.</text>
</comment>
<evidence type="ECO:0000256" key="10">
    <source>
        <dbReference type="ARBA" id="ARBA00023027"/>
    </source>
</evidence>
<evidence type="ECO:0000259" key="21">
    <source>
        <dbReference type="PROSITE" id="PS51371"/>
    </source>
</evidence>
<dbReference type="PIRSF" id="PIRSF000130">
    <property type="entry name" value="IMPDH"/>
    <property type="match status" value="1"/>
</dbReference>
<dbReference type="RefSeq" id="WP_018279486.1">
    <property type="nucleotide sequence ID" value="NZ_CDOF01000070.1"/>
</dbReference>
<evidence type="ECO:0000313" key="22">
    <source>
        <dbReference type="EMBL" id="CEN37755.1"/>
    </source>
</evidence>
<dbReference type="InterPro" id="IPR001093">
    <property type="entry name" value="IMP_DH_GMPRt"/>
</dbReference>
<name>A0A0B7HR08_9FLAO</name>
<feature type="binding site" evidence="13">
    <location>
        <position position="474"/>
    </location>
    <ligand>
        <name>K(+)</name>
        <dbReference type="ChEBI" id="CHEBI:29103"/>
        <note>ligand shared between two tetrameric partners</note>
    </ligand>
</feature>
<dbReference type="FunFam" id="3.20.20.70:FF:000003">
    <property type="entry name" value="GMP reductase"/>
    <property type="match status" value="1"/>
</dbReference>
<evidence type="ECO:0000256" key="6">
    <source>
        <dbReference type="ARBA" id="ARBA00022749"/>
    </source>
</evidence>
<dbReference type="GO" id="GO:0003938">
    <property type="term" value="F:IMP dehydrogenase activity"/>
    <property type="evidence" value="ECO:0007669"/>
    <property type="project" value="UniProtKB-UniRule"/>
</dbReference>
<evidence type="ECO:0000313" key="23">
    <source>
        <dbReference type="Proteomes" id="UP000038083"/>
    </source>
</evidence>
<feature type="binding site" description="in other chain" evidence="13 17">
    <location>
        <position position="305"/>
    </location>
    <ligand>
        <name>K(+)</name>
        <dbReference type="ChEBI" id="CHEBI:29103"/>
        <note>ligand shared between two tetrameric partners</note>
    </ligand>
</feature>
<evidence type="ECO:0000256" key="15">
    <source>
        <dbReference type="PIRSR" id="PIRSR000130-2"/>
    </source>
</evidence>
<dbReference type="InterPro" id="IPR000644">
    <property type="entry name" value="CBS_dom"/>
</dbReference>
<dbReference type="SMART" id="SM00116">
    <property type="entry name" value="CBS"/>
    <property type="match status" value="2"/>
</dbReference>
<keyword evidence="8 13" id="KW-0630">Potassium</keyword>
<dbReference type="SUPFAM" id="SSF54631">
    <property type="entry name" value="CBS-domain pair"/>
    <property type="match status" value="1"/>
</dbReference>
<keyword evidence="4 13" id="KW-0479">Metal-binding</keyword>
<reference evidence="22 23" key="1">
    <citation type="submission" date="2015-01" db="EMBL/GenBank/DDBJ databases">
        <authorList>
            <person name="MANFREDI Pablo"/>
        </authorList>
    </citation>
    <scope>NUCLEOTIDE SEQUENCE [LARGE SCALE GENOMIC DNA]</scope>
    <source>
        <strain evidence="22 23">Ccy74</strain>
    </source>
</reference>
<gene>
    <name evidence="13 22" type="primary">guaB</name>
    <name evidence="22" type="ORF">CCYN74_270023</name>
</gene>
<dbReference type="PROSITE" id="PS00487">
    <property type="entry name" value="IMP_DH_GMP_RED"/>
    <property type="match status" value="1"/>
</dbReference>
<protein>
    <recommendedName>
        <fullName evidence="13 20">Inosine-5'-monophosphate dehydrogenase</fullName>
        <shortName evidence="13">IMP dehydrogenase</shortName>
        <shortName evidence="13">IMPD</shortName>
        <shortName evidence="13">IMPDH</shortName>
        <ecNumber evidence="13 20">1.1.1.205</ecNumber>
    </recommendedName>
</protein>
<evidence type="ECO:0000256" key="4">
    <source>
        <dbReference type="ARBA" id="ARBA00022723"/>
    </source>
</evidence>
<evidence type="ECO:0000256" key="12">
    <source>
        <dbReference type="ARBA" id="ARBA00048028"/>
    </source>
</evidence>
<keyword evidence="6 13" id="KW-0332">GMP biosynthesis</keyword>
<dbReference type="AlphaFoldDB" id="A0A0B7HR08"/>
<feature type="binding site" evidence="13 15">
    <location>
        <position position="419"/>
    </location>
    <ligand>
        <name>IMP</name>
        <dbReference type="ChEBI" id="CHEBI:58053"/>
    </ligand>
</feature>
<keyword evidence="11 18" id="KW-0129">CBS domain</keyword>
<evidence type="ECO:0000256" key="5">
    <source>
        <dbReference type="ARBA" id="ARBA00022737"/>
    </source>
</evidence>
<dbReference type="PANTHER" id="PTHR11911">
    <property type="entry name" value="INOSINE-5-MONOPHOSPHATE DEHYDROGENASE RELATED"/>
    <property type="match status" value="1"/>
</dbReference>
<comment type="caution">
    <text evidence="13">Lacks conserved residue(s) required for the propagation of feature annotation.</text>
</comment>
<comment type="activity regulation">
    <text evidence="13">Mycophenolic acid (MPA) is a non-competitive inhibitor that prevents formation of the closed enzyme conformation by binding to the same site as the amobile flap. In contrast, mizoribine monophosphate (MZP) is a competitive inhibitor that induces the closed conformation. MPA is a potent inhibitor of mammalian IMPDHs but a poor inhibitor of the bacterial enzymes. MZP is a more potent inhibitor of bacterial IMPDH.</text>
</comment>
<dbReference type="SMART" id="SM01240">
    <property type="entry name" value="IMPDH"/>
    <property type="match status" value="1"/>
</dbReference>
<comment type="pathway">
    <text evidence="13 20">Purine metabolism; XMP biosynthesis via de novo pathway; XMP from IMP: step 1/1.</text>
</comment>
<feature type="binding site" description="in other chain" evidence="13 17">
    <location>
        <position position="303"/>
    </location>
    <ligand>
        <name>K(+)</name>
        <dbReference type="ChEBI" id="CHEBI:29103"/>
        <note>ligand shared between two tetrameric partners</note>
    </ligand>
</feature>
<dbReference type="CDD" id="cd04601">
    <property type="entry name" value="CBS_pair_IMPDH"/>
    <property type="match status" value="1"/>
</dbReference>
<evidence type="ECO:0000256" key="8">
    <source>
        <dbReference type="ARBA" id="ARBA00022958"/>
    </source>
</evidence>
<evidence type="ECO:0000256" key="13">
    <source>
        <dbReference type="HAMAP-Rule" id="MF_01964"/>
    </source>
</evidence>
<feature type="binding site" evidence="13 15">
    <location>
        <position position="306"/>
    </location>
    <ligand>
        <name>IMP</name>
        <dbReference type="ChEBI" id="CHEBI:58053"/>
    </ligand>
</feature>
<feature type="binding site" evidence="13 15">
    <location>
        <begin position="388"/>
        <end position="392"/>
    </location>
    <ligand>
        <name>IMP</name>
        <dbReference type="ChEBI" id="CHEBI:58053"/>
    </ligand>
</feature>
<feature type="binding site" evidence="13 16">
    <location>
        <begin position="301"/>
        <end position="303"/>
    </location>
    <ligand>
        <name>NAD(+)</name>
        <dbReference type="ChEBI" id="CHEBI:57540"/>
    </ligand>
</feature>
<dbReference type="CDD" id="cd00381">
    <property type="entry name" value="IMPDH"/>
    <property type="match status" value="1"/>
</dbReference>
<feature type="binding site" evidence="13">
    <location>
        <position position="475"/>
    </location>
    <ligand>
        <name>K(+)</name>
        <dbReference type="ChEBI" id="CHEBI:29103"/>
        <note>ligand shared between two tetrameric partners</note>
    </ligand>
</feature>
<accession>A0A0B7HR08</accession>
<comment type="subunit">
    <text evidence="3 13">Homotetramer.</text>
</comment>
<dbReference type="PANTHER" id="PTHR11911:SF111">
    <property type="entry name" value="INOSINE-5'-MONOPHOSPHATE DEHYDROGENASE"/>
    <property type="match status" value="1"/>
</dbReference>
<feature type="active site" description="Proton acceptor" evidence="13 14">
    <location>
        <position position="404"/>
    </location>
</feature>
<evidence type="ECO:0000256" key="20">
    <source>
        <dbReference type="RuleBase" id="RU003928"/>
    </source>
</evidence>
<evidence type="ECO:0000256" key="18">
    <source>
        <dbReference type="PROSITE-ProRule" id="PRU00703"/>
    </source>
</evidence>
<proteinExistence type="inferred from homology"/>
<dbReference type="InterPro" id="IPR046342">
    <property type="entry name" value="CBS_dom_sf"/>
</dbReference>
<organism evidence="22 23">
    <name type="scientific">Capnocytophaga cynodegmi</name>
    <dbReference type="NCBI Taxonomy" id="28189"/>
    <lineage>
        <taxon>Bacteria</taxon>
        <taxon>Pseudomonadati</taxon>
        <taxon>Bacteroidota</taxon>
        <taxon>Flavobacteriia</taxon>
        <taxon>Flavobacteriales</taxon>
        <taxon>Flavobacteriaceae</taxon>
        <taxon>Capnocytophaga</taxon>
    </lineage>
</organism>
<feature type="binding site" evidence="13 15">
    <location>
        <begin position="341"/>
        <end position="343"/>
    </location>
    <ligand>
        <name>IMP</name>
        <dbReference type="ChEBI" id="CHEBI:58053"/>
    </ligand>
</feature>
<dbReference type="GO" id="GO:0006177">
    <property type="term" value="P:GMP biosynthetic process"/>
    <property type="evidence" value="ECO:0007669"/>
    <property type="project" value="UniProtKB-UniRule"/>
</dbReference>
<evidence type="ECO:0000256" key="17">
    <source>
        <dbReference type="PIRSR" id="PIRSR000130-4"/>
    </source>
</evidence>
<feature type="domain" description="CBS" evidence="21">
    <location>
        <begin position="97"/>
        <end position="153"/>
    </location>
</feature>
<dbReference type="InterPro" id="IPR013785">
    <property type="entry name" value="Aldolase_TIM"/>
</dbReference>
<dbReference type="InterPro" id="IPR015875">
    <property type="entry name" value="IMP_DH/GMP_Rdtase_CS"/>
</dbReference>
<feature type="active site" description="Thioimidate intermediate" evidence="13 14">
    <location>
        <position position="308"/>
    </location>
</feature>
<dbReference type="GO" id="GO:0046872">
    <property type="term" value="F:metal ion binding"/>
    <property type="evidence" value="ECO:0007669"/>
    <property type="project" value="UniProtKB-UniRule"/>
</dbReference>
<feature type="binding site" evidence="16">
    <location>
        <begin position="251"/>
        <end position="253"/>
    </location>
    <ligand>
        <name>NAD(+)</name>
        <dbReference type="ChEBI" id="CHEBI:57540"/>
    </ligand>
</feature>
<dbReference type="NCBIfam" id="TIGR01302">
    <property type="entry name" value="IMP_dehydrog"/>
    <property type="match status" value="1"/>
</dbReference>
<evidence type="ECO:0000256" key="14">
    <source>
        <dbReference type="PIRSR" id="PIRSR000130-1"/>
    </source>
</evidence>
<evidence type="ECO:0000256" key="11">
    <source>
        <dbReference type="ARBA" id="ARBA00023122"/>
    </source>
</evidence>
<dbReference type="SUPFAM" id="SSF51412">
    <property type="entry name" value="Inosine monophosphate dehydrogenase (IMPDH)"/>
    <property type="match status" value="1"/>
</dbReference>
<dbReference type="Gene3D" id="3.20.20.70">
    <property type="entry name" value="Aldolase class I"/>
    <property type="match status" value="1"/>
</dbReference>
<dbReference type="Pfam" id="PF00478">
    <property type="entry name" value="IMPDH"/>
    <property type="match status" value="1"/>
</dbReference>
<feature type="binding site" description="in other chain" evidence="13 17">
    <location>
        <position position="308"/>
    </location>
    <ligand>
        <name>K(+)</name>
        <dbReference type="ChEBI" id="CHEBI:29103"/>
        <note>ligand shared between two tetrameric partners</note>
    </ligand>
</feature>
<dbReference type="EMBL" id="CDOG01000020">
    <property type="protein sequence ID" value="CEN37755.1"/>
    <property type="molecule type" value="Genomic_DNA"/>
</dbReference>
<dbReference type="PROSITE" id="PS51371">
    <property type="entry name" value="CBS"/>
    <property type="match status" value="2"/>
</dbReference>
<dbReference type="GO" id="GO:0000166">
    <property type="term" value="F:nucleotide binding"/>
    <property type="evidence" value="ECO:0007669"/>
    <property type="project" value="UniProtKB-UniRule"/>
</dbReference>
<dbReference type="EC" id="1.1.1.205" evidence="13 20"/>
<evidence type="ECO:0000256" key="9">
    <source>
        <dbReference type="ARBA" id="ARBA00023002"/>
    </source>
</evidence>
<dbReference type="Proteomes" id="UP000038083">
    <property type="component" value="Unassembled WGS sequence"/>
</dbReference>
<dbReference type="InterPro" id="IPR005990">
    <property type="entry name" value="IMP_DH"/>
</dbReference>
<keyword evidence="9 13" id="KW-0560">Oxidoreductase</keyword>
<comment type="function">
    <text evidence="13">Catalyzes the conversion of inosine 5'-phosphate (IMP) to xanthosine 5'-phosphate (XMP), the first committed and rate-limiting step in the de novo synthesis of guanine nucleotides, and therefore plays an important role in the regulation of cell growth.</text>
</comment>
<comment type="catalytic activity">
    <reaction evidence="12 13 20">
        <text>IMP + NAD(+) + H2O = XMP + NADH + H(+)</text>
        <dbReference type="Rhea" id="RHEA:11708"/>
        <dbReference type="ChEBI" id="CHEBI:15377"/>
        <dbReference type="ChEBI" id="CHEBI:15378"/>
        <dbReference type="ChEBI" id="CHEBI:57464"/>
        <dbReference type="ChEBI" id="CHEBI:57540"/>
        <dbReference type="ChEBI" id="CHEBI:57945"/>
        <dbReference type="ChEBI" id="CHEBI:58053"/>
        <dbReference type="EC" id="1.1.1.205"/>
    </reaction>
</comment>
<sequence>MNLQQNKIVGEGLTYDDVLLIPNYSEVLPRDVSITTKFTKNISLNVPIISAAMDTVTEAAMAIAMAREGGIGVLHKNMTIDEQAMQVRKVKRAESGMIIDPVTLHMEAKVADAQKSMKENSIGGIPIVDKNGTLRGIVTNRDLRFERDGNRPIIEVMTSEKLITVSEGTSMKEAEKILQKNKIEKLPVVDKNNKLVGLITFRDIANLQEKSISNKDSYGRLRVAAALGVTADAVERATALVASGVDAVIIDTAHGHTQGVISVLKAVKAKFPELDVVVGNIATPEAAIFLAENGADAVKVGIGPGSICTTRVVAGVGYPQLSAVMGVANALKSSGIPVIADGGIRYTGDIVKAIAAGANCVMLGSLLAGTKESPGETIIFEGRKYKSYRGMGSVEAMKQGSKDRYFQDVEDDIKKLVPEGIVGRVAYKGDLQESMHQFIGGLRAGMGYCGAKDIETIQKVGRFVRITTSGITESHPHNITITKEAPNYSR</sequence>
<evidence type="ECO:0000256" key="7">
    <source>
        <dbReference type="ARBA" id="ARBA00022755"/>
    </source>
</evidence>